<name>A0A8S9ZVH2_9BILA</name>
<evidence type="ECO:0000256" key="3">
    <source>
        <dbReference type="ARBA" id="ARBA00022448"/>
    </source>
</evidence>
<comment type="subcellular location">
    <subcellularLocation>
        <location evidence="1">Endosome</location>
    </subcellularLocation>
</comment>
<evidence type="ECO:0000256" key="1">
    <source>
        <dbReference type="ARBA" id="ARBA00004177"/>
    </source>
</evidence>
<protein>
    <submittedName>
        <fullName evidence="6">Uncharacterized protein</fullName>
    </submittedName>
</protein>
<keyword evidence="5" id="KW-0653">Protein transport</keyword>
<proteinExistence type="inferred from homology"/>
<comment type="similarity">
    <text evidence="2">Belongs to the VPS35L family.</text>
</comment>
<dbReference type="OrthoDB" id="1734063at2759"/>
<keyword evidence="4" id="KW-0967">Endosome</keyword>
<organism evidence="6 7">
    <name type="scientific">Meloidogyne graminicola</name>
    <dbReference type="NCBI Taxonomy" id="189291"/>
    <lineage>
        <taxon>Eukaryota</taxon>
        <taxon>Metazoa</taxon>
        <taxon>Ecdysozoa</taxon>
        <taxon>Nematoda</taxon>
        <taxon>Chromadorea</taxon>
        <taxon>Rhabditida</taxon>
        <taxon>Tylenchina</taxon>
        <taxon>Tylenchomorpha</taxon>
        <taxon>Tylenchoidea</taxon>
        <taxon>Meloidogynidae</taxon>
        <taxon>Meloidogyninae</taxon>
        <taxon>Meloidogyne</taxon>
    </lineage>
</organism>
<dbReference type="EMBL" id="JABEBT010000024">
    <property type="protein sequence ID" value="KAF7636981.1"/>
    <property type="molecule type" value="Genomic_DNA"/>
</dbReference>
<dbReference type="GO" id="GO:0015031">
    <property type="term" value="P:protein transport"/>
    <property type="evidence" value="ECO:0007669"/>
    <property type="project" value="UniProtKB-KW"/>
</dbReference>
<evidence type="ECO:0000256" key="5">
    <source>
        <dbReference type="ARBA" id="ARBA00022927"/>
    </source>
</evidence>
<dbReference type="GO" id="GO:0005768">
    <property type="term" value="C:endosome"/>
    <property type="evidence" value="ECO:0007669"/>
    <property type="project" value="UniProtKB-SubCell"/>
</dbReference>
<dbReference type="AlphaFoldDB" id="A0A8S9ZVH2"/>
<dbReference type="InterPro" id="IPR029705">
    <property type="entry name" value="VPS35L"/>
</dbReference>
<accession>A0A8S9ZVH2</accession>
<evidence type="ECO:0000313" key="7">
    <source>
        <dbReference type="Proteomes" id="UP000605970"/>
    </source>
</evidence>
<dbReference type="PANTHER" id="PTHR13673">
    <property type="entry name" value="ESOPHAGEAL CANCER ASSOCIATED PROTEIN"/>
    <property type="match status" value="1"/>
</dbReference>
<reference evidence="6" key="1">
    <citation type="journal article" date="2020" name="Ecol. Evol.">
        <title>Genome structure and content of the rice root-knot nematode (Meloidogyne graminicola).</title>
        <authorList>
            <person name="Phan N.T."/>
            <person name="Danchin E.G.J."/>
            <person name="Klopp C."/>
            <person name="Perfus-Barbeoch L."/>
            <person name="Kozlowski D.K."/>
            <person name="Koutsovoulos G.D."/>
            <person name="Lopez-Roques C."/>
            <person name="Bouchez O."/>
            <person name="Zahm M."/>
            <person name="Besnard G."/>
            <person name="Bellafiore S."/>
        </authorList>
    </citation>
    <scope>NUCLEOTIDE SEQUENCE</scope>
    <source>
        <strain evidence="6">VN-18</strain>
    </source>
</reference>
<evidence type="ECO:0000256" key="4">
    <source>
        <dbReference type="ARBA" id="ARBA00022753"/>
    </source>
</evidence>
<dbReference type="Proteomes" id="UP000605970">
    <property type="component" value="Unassembled WGS sequence"/>
</dbReference>
<sequence length="940" mass="109917">MNHFQRLPVTTNSHIVLIHPLLNSNALYLNNKYEQNKIQKDDIDTKFLDPLGAASPNVLVLNCLKTTKEPKNGVNPLNNTLLIESNNQVDDEQNWEMEELLVGFRHWNDLKKRILDKFKTDVRLTLQSTFLYLNEGTDKEDERIVDSSKQGQKQLLLSSVIGIKNKKHSKGEQSSVNSIKLAELTQEEWVKKLGELRFRLKILWRNEKRLDCIKLISELLAHLSADKTTYSSQFYPAQFVYITDLLDFFARLVWFRLLECAQEERSKAGLGDLPIQWTTVDILEGTRLKARNWFGKINQIVKLPSSRIYMLAAILPCQRFMDPWPQAAQQNALELCNSVSNIVKHPLISIYLRCYLCRVSMRIQPTDKAPHWKCLNDWLQTFDSQPPCSLLWPAIEWIIQCAAYRAVIYEDLHPLWEYCRRVDKRPIVLIPLLNALSRLYFGEYALEICKIVVTSELVTGEELCTLGSRLLEIDVPLTAKKTILRSSWKCVQQLGSIKEYLSCCDYWCQFVVKYFTKNELEVMLEHIFRKLQHDKYEPYYVQLLSIWSNIFNQSIQIKPLIEMDIFSKFFIIFRSAPCTFRVEAAKVVLNAIVKRHEIGEFKDISDAYQIFSVCQLLHDSLELSASSDQIIENTRLICFALDRISSFQIEQDPEKYFDFLVDCRANLNNWDILQRWTIRRVHSLTLYIARKVKFSSSRAAFIQGCLANQFVSIPSLSDPLDRIELSIQSAHIALIALAFVQVDSFIIFALEQINTLQISSFCDSRFLQIEAQFLSLLLNIPIIEDDYEVNNDERRIPFKYFNSFLDFILSYQFQDNTLFKISLITFQAFQIFLLNKCLQFLLIFKQQQNNNENYDNFIFENIQRIIDLIGSEFTEKDNLIDNEFFYSSGMELLELNAYFNREQLFSNLFILAKQIYKIIRHISSFSLRLQKLKNLSKNSV</sequence>
<keyword evidence="7" id="KW-1185">Reference proteome</keyword>
<dbReference type="GO" id="GO:0032456">
    <property type="term" value="P:endocytic recycling"/>
    <property type="evidence" value="ECO:0007669"/>
    <property type="project" value="InterPro"/>
</dbReference>
<gene>
    <name evidence="6" type="ORF">Mgra_00003560</name>
</gene>
<keyword evidence="3" id="KW-0813">Transport</keyword>
<evidence type="ECO:0000313" key="6">
    <source>
        <dbReference type="EMBL" id="KAF7636981.1"/>
    </source>
</evidence>
<evidence type="ECO:0000256" key="2">
    <source>
        <dbReference type="ARBA" id="ARBA00010704"/>
    </source>
</evidence>
<dbReference type="PANTHER" id="PTHR13673:SF0">
    <property type="entry name" value="VPS35 ENDOSOMAL PROTEIN-SORTING FACTOR-LIKE"/>
    <property type="match status" value="1"/>
</dbReference>
<comment type="caution">
    <text evidence="6">The sequence shown here is derived from an EMBL/GenBank/DDBJ whole genome shotgun (WGS) entry which is preliminary data.</text>
</comment>